<dbReference type="PANTHER" id="PTHR48002">
    <property type="entry name" value="OLFACTORY RECEPTOR"/>
    <property type="match status" value="1"/>
</dbReference>
<feature type="domain" description="G-protein coupled receptors family 1 profile" evidence="11">
    <location>
        <begin position="39"/>
        <end position="286"/>
    </location>
</feature>
<comment type="subcellular location">
    <subcellularLocation>
        <location evidence="10">Cell membrane</location>
        <topology evidence="10">Multi-pass membrane protein</topology>
    </subcellularLocation>
    <subcellularLocation>
        <location evidence="1">Membrane</location>
        <topology evidence="1">Multi-pass membrane protein</topology>
    </subcellularLocation>
</comment>
<evidence type="ECO:0000256" key="4">
    <source>
        <dbReference type="ARBA" id="ARBA00022989"/>
    </source>
</evidence>
<organism evidence="12 13">
    <name type="scientific">Phascolarctos cinereus</name>
    <name type="common">Koala</name>
    <dbReference type="NCBI Taxonomy" id="38626"/>
    <lineage>
        <taxon>Eukaryota</taxon>
        <taxon>Metazoa</taxon>
        <taxon>Chordata</taxon>
        <taxon>Craniata</taxon>
        <taxon>Vertebrata</taxon>
        <taxon>Euteleostomi</taxon>
        <taxon>Mammalia</taxon>
        <taxon>Metatheria</taxon>
        <taxon>Diprotodontia</taxon>
        <taxon>Phascolarctidae</taxon>
        <taxon>Phascolarctos</taxon>
    </lineage>
</organism>
<dbReference type="AlphaFoldDB" id="A0A6P5J7E4"/>
<keyword evidence="2 9" id="KW-0812">Transmembrane</keyword>
<feature type="transmembrane region" description="Helical" evidence="10">
    <location>
        <begin position="26"/>
        <end position="48"/>
    </location>
</feature>
<keyword evidence="7 9" id="KW-0675">Receptor</keyword>
<dbReference type="InParanoid" id="A0A6P5J7E4"/>
<protein>
    <recommendedName>
        <fullName evidence="10">Olfactory receptor</fullName>
    </recommendedName>
</protein>
<evidence type="ECO:0000256" key="8">
    <source>
        <dbReference type="ARBA" id="ARBA00023224"/>
    </source>
</evidence>
<evidence type="ECO:0000313" key="12">
    <source>
        <dbReference type="Proteomes" id="UP000515140"/>
    </source>
</evidence>
<feature type="transmembrane region" description="Helical" evidence="10">
    <location>
        <begin position="269"/>
        <end position="288"/>
    </location>
</feature>
<feature type="transmembrane region" description="Helical" evidence="10">
    <location>
        <begin position="139"/>
        <end position="161"/>
    </location>
</feature>
<evidence type="ECO:0000256" key="1">
    <source>
        <dbReference type="ARBA" id="ARBA00004141"/>
    </source>
</evidence>
<evidence type="ECO:0000256" key="9">
    <source>
        <dbReference type="RuleBase" id="RU000688"/>
    </source>
</evidence>
<feature type="transmembrane region" description="Helical" evidence="10">
    <location>
        <begin position="235"/>
        <end position="257"/>
    </location>
</feature>
<keyword evidence="3 10" id="KW-0552">Olfaction</keyword>
<evidence type="ECO:0000256" key="10">
    <source>
        <dbReference type="RuleBase" id="RU363047"/>
    </source>
</evidence>
<dbReference type="Proteomes" id="UP000515140">
    <property type="component" value="Unplaced"/>
</dbReference>
<dbReference type="InterPro" id="IPR000725">
    <property type="entry name" value="Olfact_rcpt"/>
</dbReference>
<keyword evidence="4 10" id="KW-1133">Transmembrane helix</keyword>
<dbReference type="InterPro" id="IPR000276">
    <property type="entry name" value="GPCR_Rhodpsn"/>
</dbReference>
<dbReference type="SUPFAM" id="SSF81321">
    <property type="entry name" value="Family A G protein-coupled receptor-like"/>
    <property type="match status" value="1"/>
</dbReference>
<dbReference type="PROSITE" id="PS50262">
    <property type="entry name" value="G_PROTEIN_RECEP_F1_2"/>
    <property type="match status" value="1"/>
</dbReference>
<gene>
    <name evidence="13" type="primary">LOC110199519</name>
</gene>
<reference evidence="13" key="1">
    <citation type="submission" date="2025-08" db="UniProtKB">
        <authorList>
            <consortium name="RefSeq"/>
        </authorList>
    </citation>
    <scope>IDENTIFICATION</scope>
    <source>
        <tissue evidence="13">Spleen</tissue>
    </source>
</reference>
<evidence type="ECO:0000256" key="5">
    <source>
        <dbReference type="ARBA" id="ARBA00023040"/>
    </source>
</evidence>
<dbReference type="InterPro" id="IPR050427">
    <property type="entry name" value="Olfactory_Receptors"/>
</dbReference>
<dbReference type="GO" id="GO:0004930">
    <property type="term" value="F:G protein-coupled receptor activity"/>
    <property type="evidence" value="ECO:0007669"/>
    <property type="project" value="UniProtKB-KW"/>
</dbReference>
<dbReference type="GO" id="GO:0005886">
    <property type="term" value="C:plasma membrane"/>
    <property type="evidence" value="ECO:0007669"/>
    <property type="project" value="UniProtKB-SubCell"/>
</dbReference>
<dbReference type="PROSITE" id="PS00237">
    <property type="entry name" value="G_PROTEIN_RECEP_F1_1"/>
    <property type="match status" value="1"/>
</dbReference>
<dbReference type="KEGG" id="pcw:110199519"/>
<dbReference type="FunFam" id="1.20.1070.10:FF:000007">
    <property type="entry name" value="Olfactory receptor"/>
    <property type="match status" value="1"/>
</dbReference>
<dbReference type="GeneID" id="110199519"/>
<evidence type="ECO:0000256" key="2">
    <source>
        <dbReference type="ARBA" id="ARBA00022692"/>
    </source>
</evidence>
<comment type="similarity">
    <text evidence="9">Belongs to the G-protein coupled receptor 1 family.</text>
</comment>
<keyword evidence="12" id="KW-1185">Reference proteome</keyword>
<dbReference type="RefSeq" id="XP_020830060.1">
    <property type="nucleotide sequence ID" value="XM_020974401.1"/>
</dbReference>
<sequence>MENQSHVTEFILLGLSQNPNIQKMTFVIFLVFYLATVGGNLFIVVTIICTPSLLGSPMYFFLAFLSLLDASFSSVIVPKVIRDSLCERKTISFQDCMGQIFAQHFLAGVEVIVLTSMAFDRYVAICKPLHYVTIMSRPLCLLLVGVAWAGGLLHSMIQIFFMLPLPFCGPNVIDHFMCDLYLLLELACSDTRMLGLMVVANSGFICIINFSLLLISYGIILHSLRTYSTAARRKALSTCGSHITVVVLFFVPCIFEYTRPPITFSFDKMVAIFYSFLTPLLNPLIYTFRNTEMKDAVKKLWGKRVINVEKQII</sequence>
<evidence type="ECO:0000313" key="13">
    <source>
        <dbReference type="RefSeq" id="XP_020830060.1"/>
    </source>
</evidence>
<keyword evidence="5 9" id="KW-0297">G-protein coupled receptor</keyword>
<dbReference type="GO" id="GO:0004984">
    <property type="term" value="F:olfactory receptor activity"/>
    <property type="evidence" value="ECO:0007669"/>
    <property type="project" value="InterPro"/>
</dbReference>
<feature type="transmembrane region" description="Helical" evidence="10">
    <location>
        <begin position="193"/>
        <end position="215"/>
    </location>
</feature>
<accession>A0A6P5J7E4</accession>
<keyword evidence="8 9" id="KW-0807">Transducer</keyword>
<name>A0A6P5J7E4_PHACI</name>
<dbReference type="PRINTS" id="PR00237">
    <property type="entry name" value="GPCRRHODOPSN"/>
</dbReference>
<keyword evidence="6 10" id="KW-0472">Membrane</keyword>
<dbReference type="PRINTS" id="PR00245">
    <property type="entry name" value="OLFACTORYR"/>
</dbReference>
<feature type="transmembrane region" description="Helical" evidence="10">
    <location>
        <begin position="60"/>
        <end position="81"/>
    </location>
</feature>
<keyword evidence="10" id="KW-0716">Sensory transduction</keyword>
<dbReference type="FunCoup" id="A0A6P5J7E4">
    <property type="interactions" value="411"/>
</dbReference>
<evidence type="ECO:0000256" key="6">
    <source>
        <dbReference type="ARBA" id="ARBA00023136"/>
    </source>
</evidence>
<evidence type="ECO:0000259" key="11">
    <source>
        <dbReference type="PROSITE" id="PS50262"/>
    </source>
</evidence>
<evidence type="ECO:0000256" key="7">
    <source>
        <dbReference type="ARBA" id="ARBA00023170"/>
    </source>
</evidence>
<keyword evidence="10" id="KW-1003">Cell membrane</keyword>
<dbReference type="CDD" id="cd15939">
    <property type="entry name" value="7tmA_OR4A-like"/>
    <property type="match status" value="1"/>
</dbReference>
<dbReference type="Pfam" id="PF13853">
    <property type="entry name" value="7tm_4"/>
    <property type="match status" value="1"/>
</dbReference>
<evidence type="ECO:0000256" key="3">
    <source>
        <dbReference type="ARBA" id="ARBA00022725"/>
    </source>
</evidence>
<proteinExistence type="inferred from homology"/>
<dbReference type="InterPro" id="IPR017452">
    <property type="entry name" value="GPCR_Rhodpsn_7TM"/>
</dbReference>
<dbReference type="Gene3D" id="1.20.1070.10">
    <property type="entry name" value="Rhodopsin 7-helix transmembrane proteins"/>
    <property type="match status" value="1"/>
</dbReference>